<dbReference type="KEGG" id="cyn:Cyan7425_4518"/>
<evidence type="ECO:0000313" key="1">
    <source>
        <dbReference type="EMBL" id="ACL46828.1"/>
    </source>
</evidence>
<organism evidence="1">
    <name type="scientific">Cyanothece sp. (strain PCC 7425 / ATCC 29141)</name>
    <dbReference type="NCBI Taxonomy" id="395961"/>
    <lineage>
        <taxon>Bacteria</taxon>
        <taxon>Bacillati</taxon>
        <taxon>Cyanobacteriota</taxon>
        <taxon>Cyanophyceae</taxon>
        <taxon>Gomontiellales</taxon>
        <taxon>Cyanothecaceae</taxon>
        <taxon>Cyanothece</taxon>
    </lineage>
</organism>
<dbReference type="AlphaFoldDB" id="B8HKI4"/>
<dbReference type="EMBL" id="CP001344">
    <property type="protein sequence ID" value="ACL46828.1"/>
    <property type="molecule type" value="Genomic_DNA"/>
</dbReference>
<name>B8HKI4_CYAP4</name>
<proteinExistence type="predicted"/>
<dbReference type="STRING" id="395961.Cyan7425_4518"/>
<protein>
    <recommendedName>
        <fullName evidence="2">DUF1579 domain-containing protein</fullName>
    </recommendedName>
</protein>
<reference evidence="1" key="1">
    <citation type="submission" date="2009-01" db="EMBL/GenBank/DDBJ databases">
        <title>Complete sequence of chromosome Cyanothece sp. PCC 7425.</title>
        <authorList>
            <consortium name="US DOE Joint Genome Institute"/>
            <person name="Lucas S."/>
            <person name="Copeland A."/>
            <person name="Lapidus A."/>
            <person name="Glavina del Rio T."/>
            <person name="Dalin E."/>
            <person name="Tice H."/>
            <person name="Bruce D."/>
            <person name="Goodwin L."/>
            <person name="Pitluck S."/>
            <person name="Sims D."/>
            <person name="Meineke L."/>
            <person name="Brettin T."/>
            <person name="Detter J.C."/>
            <person name="Han C."/>
            <person name="Larimer F."/>
            <person name="Land M."/>
            <person name="Hauser L."/>
            <person name="Kyrpides N."/>
            <person name="Ovchinnikova G."/>
            <person name="Liberton M."/>
            <person name="Stoeckel J."/>
            <person name="Banerjee A."/>
            <person name="Singh A."/>
            <person name="Page L."/>
            <person name="Sato H."/>
            <person name="Zhao L."/>
            <person name="Sherman L."/>
            <person name="Pakrasi H."/>
            <person name="Richardson P."/>
        </authorList>
    </citation>
    <scope>NUCLEOTIDE SEQUENCE</scope>
    <source>
        <strain evidence="1">PCC 7425</strain>
    </source>
</reference>
<gene>
    <name evidence="1" type="ordered locus">Cyan7425_4518</name>
</gene>
<dbReference type="eggNOG" id="ENOG502ZU7W">
    <property type="taxonomic scope" value="Bacteria"/>
</dbReference>
<dbReference type="HOGENOM" id="CLU_1776527_0_0_3"/>
<dbReference type="OrthoDB" id="2087343at2"/>
<sequence length="148" mass="17301">MTHTFLLEAGRWTLEGHWLESDRRPIAFTGKTLVAWNQDNWFTIVTKLIFSNSERPEMIMQYRGRLGVEDQSYTFVLQHSQLGRVEGEGWLGPTSIVQRFWVLDTRDRRSGFETIYRLNDKRYCLTTGIMAGHSLLSTMEATLERQPN</sequence>
<accession>B8HKI4</accession>
<evidence type="ECO:0008006" key="2">
    <source>
        <dbReference type="Google" id="ProtNLM"/>
    </source>
</evidence>